<proteinExistence type="predicted"/>
<dbReference type="GO" id="GO:0005886">
    <property type="term" value="C:plasma membrane"/>
    <property type="evidence" value="ECO:0007669"/>
    <property type="project" value="UniProtKB-SubCell"/>
</dbReference>
<evidence type="ECO:0000256" key="3">
    <source>
        <dbReference type="ARBA" id="ARBA00022519"/>
    </source>
</evidence>
<comment type="caution">
    <text evidence="7">The sequence shown here is derived from an EMBL/GenBank/DDBJ whole genome shotgun (WGS) entry which is preliminary data.</text>
</comment>
<organism evidence="7">
    <name type="scientific">mine drainage metagenome</name>
    <dbReference type="NCBI Taxonomy" id="410659"/>
    <lineage>
        <taxon>unclassified sequences</taxon>
        <taxon>metagenomes</taxon>
        <taxon>ecological metagenomes</taxon>
    </lineage>
</organism>
<evidence type="ECO:0000256" key="5">
    <source>
        <dbReference type="ARBA" id="ARBA00023136"/>
    </source>
</evidence>
<keyword evidence="6 7" id="KW-0012">Acyltransferase</keyword>
<protein>
    <submittedName>
        <fullName evidence="7">Lipid A biosynthesis lauroyl acyltransferase</fullName>
        <ecNumber evidence="7">2.3.1.-</ecNumber>
    </submittedName>
</protein>
<dbReference type="CDD" id="cd07984">
    <property type="entry name" value="LPLAT_LABLAT-like"/>
    <property type="match status" value="1"/>
</dbReference>
<evidence type="ECO:0000256" key="1">
    <source>
        <dbReference type="ARBA" id="ARBA00004533"/>
    </source>
</evidence>
<dbReference type="Pfam" id="PF03279">
    <property type="entry name" value="Lip_A_acyltrans"/>
    <property type="match status" value="1"/>
</dbReference>
<dbReference type="PANTHER" id="PTHR30606:SF10">
    <property type="entry name" value="PHOSPHATIDYLINOSITOL MANNOSIDE ACYLTRANSFERASE"/>
    <property type="match status" value="1"/>
</dbReference>
<evidence type="ECO:0000256" key="6">
    <source>
        <dbReference type="ARBA" id="ARBA00023315"/>
    </source>
</evidence>
<dbReference type="PIRSF" id="PIRSF026649">
    <property type="entry name" value="MsbB"/>
    <property type="match status" value="1"/>
</dbReference>
<keyword evidence="5" id="KW-0472">Membrane</keyword>
<dbReference type="AlphaFoldDB" id="A0A1J5QY19"/>
<dbReference type="PANTHER" id="PTHR30606">
    <property type="entry name" value="LIPID A BIOSYNTHESIS LAUROYL ACYLTRANSFERASE"/>
    <property type="match status" value="1"/>
</dbReference>
<dbReference type="GO" id="GO:1901137">
    <property type="term" value="P:carbohydrate derivative biosynthetic process"/>
    <property type="evidence" value="ECO:0007669"/>
    <property type="project" value="UniProtKB-ARBA"/>
</dbReference>
<accession>A0A1J5QY19</accession>
<name>A0A1J5QY19_9ZZZZ</name>
<keyword evidence="3" id="KW-0997">Cell inner membrane</keyword>
<evidence type="ECO:0000313" key="7">
    <source>
        <dbReference type="EMBL" id="OIQ82355.1"/>
    </source>
</evidence>
<gene>
    <name evidence="7" type="primary">htrB_13</name>
    <name evidence="7" type="ORF">GALL_358640</name>
</gene>
<evidence type="ECO:0000256" key="4">
    <source>
        <dbReference type="ARBA" id="ARBA00022679"/>
    </source>
</evidence>
<keyword evidence="2" id="KW-1003">Cell membrane</keyword>
<keyword evidence="4 7" id="KW-0808">Transferase</keyword>
<dbReference type="NCBIfam" id="NF006487">
    <property type="entry name" value="PRK08905.1"/>
    <property type="match status" value="1"/>
</dbReference>
<evidence type="ECO:0000256" key="2">
    <source>
        <dbReference type="ARBA" id="ARBA00022475"/>
    </source>
</evidence>
<comment type="subcellular location">
    <subcellularLocation>
        <location evidence="1">Cell inner membrane</location>
    </subcellularLocation>
</comment>
<reference evidence="7" key="1">
    <citation type="submission" date="2016-10" db="EMBL/GenBank/DDBJ databases">
        <title>Sequence of Gallionella enrichment culture.</title>
        <authorList>
            <person name="Poehlein A."/>
            <person name="Muehling M."/>
            <person name="Daniel R."/>
        </authorList>
    </citation>
    <scope>NUCLEOTIDE SEQUENCE</scope>
</reference>
<dbReference type="GO" id="GO:0016746">
    <property type="term" value="F:acyltransferase activity"/>
    <property type="evidence" value="ECO:0007669"/>
    <property type="project" value="UniProtKB-KW"/>
</dbReference>
<dbReference type="EMBL" id="MLJW01000814">
    <property type="protein sequence ID" value="OIQ82355.1"/>
    <property type="molecule type" value="Genomic_DNA"/>
</dbReference>
<dbReference type="InterPro" id="IPR004960">
    <property type="entry name" value="LipA_acyltrans"/>
</dbReference>
<dbReference type="GO" id="GO:0008610">
    <property type="term" value="P:lipid biosynthetic process"/>
    <property type="evidence" value="ECO:0007669"/>
    <property type="project" value="UniProtKB-ARBA"/>
</dbReference>
<dbReference type="EC" id="2.3.1.-" evidence="7"/>
<sequence>MLRLFRALSRLPLGLLQAAGGALGLLVYAASADYRARLRENLRLAGHAELALAAARDAGRMLGELPFVWFRGDAALRRVRVDGRECVERARAEGRGVLFLTPHLGCFEVAAQIAASWGPITVLYRAPRKAWLDELVRARGRANLHTTQATMAGMRPLLRALRAGEAVGMLPDQAPSAGEGVWAPFFGRPAYTMTLPARLVQLTGARIVLAFAERLPRGAGYHLHLRALDETLPDDPTAAAARLNRAIEELIEMHPSQYLWGYNRYKTPPGAPPAPAAPEAQA</sequence>